<accession>A0ABY6ULF2</accession>
<feature type="region of interest" description="Disordered" evidence="1">
    <location>
        <begin position="688"/>
        <end position="716"/>
    </location>
</feature>
<evidence type="ECO:0000313" key="3">
    <source>
        <dbReference type="Proteomes" id="UP000766486"/>
    </source>
</evidence>
<dbReference type="Proteomes" id="UP000766486">
    <property type="component" value="Unassembled WGS sequence"/>
</dbReference>
<dbReference type="PANTHER" id="PTHR40788:SF2">
    <property type="entry name" value="CLR5 DOMAIN-CONTAINING PROTEIN"/>
    <property type="match status" value="1"/>
</dbReference>
<feature type="compositionally biased region" description="Basic residues" evidence="1">
    <location>
        <begin position="698"/>
        <end position="712"/>
    </location>
</feature>
<gene>
    <name evidence="2" type="ORF">CLO192961_LOCUS315690</name>
</gene>
<evidence type="ECO:0000313" key="2">
    <source>
        <dbReference type="EMBL" id="VUC31836.1"/>
    </source>
</evidence>
<evidence type="ECO:0000256" key="1">
    <source>
        <dbReference type="SAM" id="MobiDB-lite"/>
    </source>
</evidence>
<dbReference type="PANTHER" id="PTHR40788">
    <property type="entry name" value="CLR5 DOMAIN-CONTAINING PROTEIN-RELATED"/>
    <property type="match status" value="1"/>
</dbReference>
<protein>
    <recommendedName>
        <fullName evidence="4">Clr5 domain-containing protein</fullName>
    </recommendedName>
</protein>
<feature type="region of interest" description="Disordered" evidence="1">
    <location>
        <begin position="1"/>
        <end position="22"/>
    </location>
</feature>
<organism evidence="2 3">
    <name type="scientific">Bionectria ochroleuca</name>
    <name type="common">Gliocladium roseum</name>
    <dbReference type="NCBI Taxonomy" id="29856"/>
    <lineage>
        <taxon>Eukaryota</taxon>
        <taxon>Fungi</taxon>
        <taxon>Dikarya</taxon>
        <taxon>Ascomycota</taxon>
        <taxon>Pezizomycotina</taxon>
        <taxon>Sordariomycetes</taxon>
        <taxon>Hypocreomycetidae</taxon>
        <taxon>Hypocreales</taxon>
        <taxon>Bionectriaceae</taxon>
        <taxon>Clonostachys</taxon>
    </lineage>
</organism>
<evidence type="ECO:0008006" key="4">
    <source>
        <dbReference type="Google" id="ProtNLM"/>
    </source>
</evidence>
<keyword evidence="3" id="KW-1185">Reference proteome</keyword>
<dbReference type="EMBL" id="CABFNS010000837">
    <property type="protein sequence ID" value="VUC31836.1"/>
    <property type="molecule type" value="Genomic_DNA"/>
</dbReference>
<reference evidence="2 3" key="1">
    <citation type="submission" date="2019-06" db="EMBL/GenBank/DDBJ databases">
        <authorList>
            <person name="Broberg M."/>
        </authorList>
    </citation>
    <scope>NUCLEOTIDE SEQUENCE [LARGE SCALE GENOMIC DNA]</scope>
</reference>
<comment type="caution">
    <text evidence="2">The sequence shown here is derived from an EMBL/GenBank/DDBJ whole genome shotgun (WGS) entry which is preliminary data.</text>
</comment>
<proteinExistence type="predicted"/>
<name>A0ABY6ULF2_BIOOC</name>
<sequence length="852" mass="96675">MESTPEQSVDPHTPSHEDSNNYVVEPAHHSDRAIVTRLLNTEVSSKILEEVVQEAKQKSSSIFANYDTLNAILLRHEGIIQSRWTKKKRAQKLKVLDRAWPGMAKYHRPDLQADVEERVRHWRGKIFNARIEDYKWPYINKEDLLKTRSLILLLNARGRHQPSEFAAADFEAMHLGYTAGKVIPIVVNEHVMILHGVLDREKYGTLLDWKDHKEMCTRSQFLPGEGLLVLEAQERLMEFLVKCCKLIMHDIPAESLTGGDSIIKPEPSIKKSAELDGFESLTAMATERQYRLPAEINFEQIEAVLGAAESAAEDHLWSLRVDPGYLAEKISETKEHCLEVILDDTGRTYPTLQGRQDVFISSVVETIITSATLQLEIFHRLRMQAQTLQSLHNKYESALSPDKDLPDDFLSAILKFRYYLDRSAGGYYDQLGQAFLSSPPARRFFVRSRPGAKLRVRERSDAFDNMTKGEEMVVRLIGSMYKDGYILSKFGLPTTMDELDRLIQRDISANKLISPTVAGVLGDLSIISECCRELDHFLPWARGFKHKLSEQQAEIKAEFDKNTAPLKDVARSLAAVKIMKAATLCNPLDKKLVYPAAGRRNKENTEMMRRAEETIEVFWAWIDEHLQKECSELDRFAFWRMLSQPRHIQKTPEWVDCKTTRAKASQVNNVGPADTIYKPLSNLFFGHQDQGQPSRAGGKGKTKAKAKTKTKTKGQPIENQASAAIDVQAMAPPAPVLPSIPVDARALKVFRTIFYNPALTSTIGEIAWIDFVHAMTSTGLFSAEKRQGSAWQFSRTDGDLRRIHFHAPHPSPKIRFTIARHFGRRLTRAYSWEGKMFVLEKKSKPSGTIGRG</sequence>